<dbReference type="HOGENOM" id="CLU_3364025_0_0_10"/>
<proteinExistence type="predicted"/>
<dbReference type="KEGG" id="cao:Celal_0248"/>
<protein>
    <submittedName>
        <fullName evidence="1">Uncharacterized protein</fullName>
    </submittedName>
</protein>
<dbReference type="AlphaFoldDB" id="E6X8K7"/>
<evidence type="ECO:0000313" key="1">
    <source>
        <dbReference type="EMBL" id="ADV47594.1"/>
    </source>
</evidence>
<evidence type="ECO:0000313" key="2">
    <source>
        <dbReference type="Proteomes" id="UP000008634"/>
    </source>
</evidence>
<dbReference type="Proteomes" id="UP000008634">
    <property type="component" value="Chromosome"/>
</dbReference>
<accession>E6X8K7</accession>
<keyword evidence="2" id="KW-1185">Reference proteome</keyword>
<organism evidence="1 2">
    <name type="scientific">Cellulophaga algicola (strain DSM 14237 / IC166 / ACAM 630)</name>
    <dbReference type="NCBI Taxonomy" id="688270"/>
    <lineage>
        <taxon>Bacteria</taxon>
        <taxon>Pseudomonadati</taxon>
        <taxon>Bacteroidota</taxon>
        <taxon>Flavobacteriia</taxon>
        <taxon>Flavobacteriales</taxon>
        <taxon>Flavobacteriaceae</taxon>
        <taxon>Cellulophaga</taxon>
    </lineage>
</organism>
<name>E6X8K7_CELAD</name>
<reference evidence="1 2" key="1">
    <citation type="journal article" date="2010" name="Stand. Genomic Sci.">
        <title>Complete genome sequence of Cellulophaga algicola type strain (IC166).</title>
        <authorList>
            <person name="Abt B."/>
            <person name="Lu M."/>
            <person name="Misra M."/>
            <person name="Han C."/>
            <person name="Nolan M."/>
            <person name="Lucas S."/>
            <person name="Hammon N."/>
            <person name="Deshpande S."/>
            <person name="Cheng J.F."/>
            <person name="Tapia R."/>
            <person name="Goodwin L."/>
            <person name="Pitluck S."/>
            <person name="Liolios K."/>
            <person name="Pagani I."/>
            <person name="Ivanova N."/>
            <person name="Mavromatis K."/>
            <person name="Ovchinikova G."/>
            <person name="Pati A."/>
            <person name="Chen A."/>
            <person name="Palaniappan K."/>
            <person name="Land M."/>
            <person name="Hauser L."/>
            <person name="Chang Y.J."/>
            <person name="Jeffries C.D."/>
            <person name="Detter J.C."/>
            <person name="Brambilla E."/>
            <person name="Rohde M."/>
            <person name="Tindall B.J."/>
            <person name="Goker M."/>
            <person name="Woyke T."/>
            <person name="Bristow J."/>
            <person name="Eisen J.A."/>
            <person name="Markowitz V."/>
            <person name="Hugenholtz P."/>
            <person name="Kyrpides N.C."/>
            <person name="Klenk H.P."/>
            <person name="Lapidus A."/>
        </authorList>
    </citation>
    <scope>NUCLEOTIDE SEQUENCE [LARGE SCALE GENOMIC DNA]</scope>
    <source>
        <strain evidence="2">DSM 14237 / IC166 / ACAM 630</strain>
    </source>
</reference>
<dbReference type="EMBL" id="CP002453">
    <property type="protein sequence ID" value="ADV47594.1"/>
    <property type="molecule type" value="Genomic_DNA"/>
</dbReference>
<sequence>MSDSILLIKELRELYGTDSFNMGTTQYMRDPNHNL</sequence>
<gene>
    <name evidence="1" type="ordered locus">Celal_0248</name>
</gene>